<dbReference type="InterPro" id="IPR013216">
    <property type="entry name" value="Methyltransf_11"/>
</dbReference>
<keyword evidence="2 5" id="KW-0489">Methyltransferase</keyword>
<dbReference type="RefSeq" id="WP_116075544.1">
    <property type="nucleotide sequence ID" value="NZ_BONB01000039.1"/>
</dbReference>
<dbReference type="Proteomes" id="UP000256913">
    <property type="component" value="Unassembled WGS sequence"/>
</dbReference>
<evidence type="ECO:0000259" key="4">
    <source>
        <dbReference type="Pfam" id="PF08241"/>
    </source>
</evidence>
<evidence type="ECO:0000256" key="2">
    <source>
        <dbReference type="ARBA" id="ARBA00022603"/>
    </source>
</evidence>
<organism evidence="5 6">
    <name type="scientific">Asanoa ferruginea</name>
    <dbReference type="NCBI Taxonomy" id="53367"/>
    <lineage>
        <taxon>Bacteria</taxon>
        <taxon>Bacillati</taxon>
        <taxon>Actinomycetota</taxon>
        <taxon>Actinomycetes</taxon>
        <taxon>Micromonosporales</taxon>
        <taxon>Micromonosporaceae</taxon>
        <taxon>Asanoa</taxon>
    </lineage>
</organism>
<sequence length="250" mass="26830">MTIDARRLSFGAAAAEYDRARPTYPAAALTWTLAPLGAGRLRVVDLGAGTGLLSRVIAAAGHEVVPVEPDPGMRAQLDAATPGVRALAGSAEAIPVPDASVDAVLAGTAYHWFDPELAHPEMARVLRPGGVLAAIWNDRDKTTAWVAELSRLIATHQRVSGRRAELDESRSFGPLFDDLTRQQFPHAVRQSPQGIADLVASRSNYLTATPAKQRLILGQIAELCATHPQLAGRDTFDLPYLTTVYRAIRV</sequence>
<comment type="similarity">
    <text evidence="1">Belongs to the methyltransferase superfamily.</text>
</comment>
<dbReference type="GO" id="GO:0008757">
    <property type="term" value="F:S-adenosylmethionine-dependent methyltransferase activity"/>
    <property type="evidence" value="ECO:0007669"/>
    <property type="project" value="InterPro"/>
</dbReference>
<evidence type="ECO:0000256" key="1">
    <source>
        <dbReference type="ARBA" id="ARBA00008361"/>
    </source>
</evidence>
<dbReference type="Gene3D" id="3.40.50.150">
    <property type="entry name" value="Vaccinia Virus protein VP39"/>
    <property type="match status" value="1"/>
</dbReference>
<name>A0A3D9ZDN8_9ACTN</name>
<dbReference type="PANTHER" id="PTHR44942:SF4">
    <property type="entry name" value="METHYLTRANSFERASE TYPE 11 DOMAIN-CONTAINING PROTEIN"/>
    <property type="match status" value="1"/>
</dbReference>
<keyword evidence="6" id="KW-1185">Reference proteome</keyword>
<evidence type="ECO:0000313" key="6">
    <source>
        <dbReference type="Proteomes" id="UP000256913"/>
    </source>
</evidence>
<gene>
    <name evidence="5" type="ORF">DFJ67_0553</name>
</gene>
<dbReference type="AlphaFoldDB" id="A0A3D9ZDN8"/>
<dbReference type="InterPro" id="IPR051052">
    <property type="entry name" value="Diverse_substrate_MTase"/>
</dbReference>
<dbReference type="InterPro" id="IPR029063">
    <property type="entry name" value="SAM-dependent_MTases_sf"/>
</dbReference>
<dbReference type="Pfam" id="PF08241">
    <property type="entry name" value="Methyltransf_11"/>
    <property type="match status" value="1"/>
</dbReference>
<protein>
    <submittedName>
        <fullName evidence="5">Methyltransferase family protein</fullName>
    </submittedName>
</protein>
<reference evidence="5 6" key="1">
    <citation type="submission" date="2018-08" db="EMBL/GenBank/DDBJ databases">
        <title>Sequencing the genomes of 1000 actinobacteria strains.</title>
        <authorList>
            <person name="Klenk H.-P."/>
        </authorList>
    </citation>
    <scope>NUCLEOTIDE SEQUENCE [LARGE SCALE GENOMIC DNA]</scope>
    <source>
        <strain evidence="5 6">DSM 44099</strain>
    </source>
</reference>
<feature type="domain" description="Methyltransferase type 11" evidence="4">
    <location>
        <begin position="44"/>
        <end position="133"/>
    </location>
</feature>
<evidence type="ECO:0000256" key="3">
    <source>
        <dbReference type="ARBA" id="ARBA00022679"/>
    </source>
</evidence>
<dbReference type="PANTHER" id="PTHR44942">
    <property type="entry name" value="METHYLTRANSF_11 DOMAIN-CONTAINING PROTEIN"/>
    <property type="match status" value="1"/>
</dbReference>
<dbReference type="EMBL" id="QUMQ01000001">
    <property type="protein sequence ID" value="REF94614.1"/>
    <property type="molecule type" value="Genomic_DNA"/>
</dbReference>
<dbReference type="SUPFAM" id="SSF53335">
    <property type="entry name" value="S-adenosyl-L-methionine-dependent methyltransferases"/>
    <property type="match status" value="1"/>
</dbReference>
<dbReference type="GO" id="GO:0032259">
    <property type="term" value="P:methylation"/>
    <property type="evidence" value="ECO:0007669"/>
    <property type="project" value="UniProtKB-KW"/>
</dbReference>
<keyword evidence="3 5" id="KW-0808">Transferase</keyword>
<dbReference type="CDD" id="cd02440">
    <property type="entry name" value="AdoMet_MTases"/>
    <property type="match status" value="1"/>
</dbReference>
<dbReference type="OrthoDB" id="9797252at2"/>
<evidence type="ECO:0000313" key="5">
    <source>
        <dbReference type="EMBL" id="REF94614.1"/>
    </source>
</evidence>
<accession>A0A3D9ZDN8</accession>
<proteinExistence type="inferred from homology"/>
<comment type="caution">
    <text evidence="5">The sequence shown here is derived from an EMBL/GenBank/DDBJ whole genome shotgun (WGS) entry which is preliminary data.</text>
</comment>